<keyword evidence="2" id="KW-0611">Plant defense</keyword>
<dbReference type="InterPro" id="IPR036388">
    <property type="entry name" value="WH-like_DNA-bd_sf"/>
</dbReference>
<sequence>MRSKIDDVTSRLKALCRQRTKLGLVEIAGVRSTALVETRDTTCLPTEAVVYGRDQDKANILEMVLRDEPGDANFDVIPIVGMGGIGKTTLIQKVYNDDAVKDFDPKAWVCVSEDFDVLQISNAIIRSITLLPSDYKDLNSVHVKLKELLNGKKFLLVLDDVWSNDDKSWQTLRSPFLFGVLGSKVIVTTRLQEVALTMRPRGGHYKLDCLSDDDCWSLFMKFAFAGKDDVADWNLEEIRRKVVQNCKGLPLAARTLGGVLHRKDTEDEWIDILNSKIWDQPGADNVLPVLKLSYNHLPSYLKRCFTYCAIFPKDYEFEMEELVLLWMAEGLIQQSTGDNKQLEKLGGQYFLNLLSRSIFQISSSNNSKHIMHDLVNDLAQTVYEKVSFRSDDELYSNNQSRISEKTVMLLTYVVVTITKVILKSSVKLRT</sequence>
<comment type="caution">
    <text evidence="5">The sequence shown here is derived from an EMBL/GenBank/DDBJ whole genome shotgun (WGS) entry which is preliminary data.</text>
</comment>
<organism evidence="5 6">
    <name type="scientific">Acer negundo</name>
    <name type="common">Box elder</name>
    <dbReference type="NCBI Taxonomy" id="4023"/>
    <lineage>
        <taxon>Eukaryota</taxon>
        <taxon>Viridiplantae</taxon>
        <taxon>Streptophyta</taxon>
        <taxon>Embryophyta</taxon>
        <taxon>Tracheophyta</taxon>
        <taxon>Spermatophyta</taxon>
        <taxon>Magnoliopsida</taxon>
        <taxon>eudicotyledons</taxon>
        <taxon>Gunneridae</taxon>
        <taxon>Pentapetalae</taxon>
        <taxon>rosids</taxon>
        <taxon>malvids</taxon>
        <taxon>Sapindales</taxon>
        <taxon>Sapindaceae</taxon>
        <taxon>Hippocastanoideae</taxon>
        <taxon>Acereae</taxon>
        <taxon>Acer</taxon>
    </lineage>
</organism>
<protein>
    <recommendedName>
        <fullName evidence="7">Disease resistance RPP13-like protein 1</fullName>
    </recommendedName>
</protein>
<feature type="domain" description="Disease resistance protein winged helix" evidence="4">
    <location>
        <begin position="310"/>
        <end position="379"/>
    </location>
</feature>
<dbReference type="Gene3D" id="1.10.10.10">
    <property type="entry name" value="Winged helix-like DNA-binding domain superfamily/Winged helix DNA-binding domain"/>
    <property type="match status" value="1"/>
</dbReference>
<dbReference type="SUPFAM" id="SSF52540">
    <property type="entry name" value="P-loop containing nucleoside triphosphate hydrolases"/>
    <property type="match status" value="1"/>
</dbReference>
<dbReference type="InterPro" id="IPR058922">
    <property type="entry name" value="WHD_DRP"/>
</dbReference>
<dbReference type="InterPro" id="IPR002182">
    <property type="entry name" value="NB-ARC"/>
</dbReference>
<dbReference type="Proteomes" id="UP001064489">
    <property type="component" value="Unassembled WGS sequence"/>
</dbReference>
<dbReference type="Gene3D" id="1.10.8.430">
    <property type="entry name" value="Helical domain of apoptotic protease-activating factors"/>
    <property type="match status" value="1"/>
</dbReference>
<proteinExistence type="predicted"/>
<keyword evidence="1" id="KW-0677">Repeat</keyword>
<reference evidence="5" key="1">
    <citation type="journal article" date="2022" name="Plant J.">
        <title>Strategies of tolerance reflected in two North American maple genomes.</title>
        <authorList>
            <person name="McEvoy S.L."/>
            <person name="Sezen U.U."/>
            <person name="Trouern-Trend A."/>
            <person name="McMahon S.M."/>
            <person name="Schaberg P.G."/>
            <person name="Yang J."/>
            <person name="Wegrzyn J.L."/>
            <person name="Swenson N.G."/>
        </authorList>
    </citation>
    <scope>NUCLEOTIDE SEQUENCE</scope>
    <source>
        <strain evidence="5">91603</strain>
    </source>
</reference>
<evidence type="ECO:0000259" key="4">
    <source>
        <dbReference type="Pfam" id="PF23559"/>
    </source>
</evidence>
<evidence type="ECO:0000313" key="6">
    <source>
        <dbReference type="Proteomes" id="UP001064489"/>
    </source>
</evidence>
<dbReference type="FunFam" id="3.40.50.300:FF:001091">
    <property type="entry name" value="Probable disease resistance protein At1g61300"/>
    <property type="match status" value="1"/>
</dbReference>
<dbReference type="Pfam" id="PF00931">
    <property type="entry name" value="NB-ARC"/>
    <property type="match status" value="1"/>
</dbReference>
<evidence type="ECO:0000256" key="1">
    <source>
        <dbReference type="ARBA" id="ARBA00022737"/>
    </source>
</evidence>
<evidence type="ECO:0000256" key="2">
    <source>
        <dbReference type="ARBA" id="ARBA00022821"/>
    </source>
</evidence>
<dbReference type="InterPro" id="IPR042197">
    <property type="entry name" value="Apaf_helical"/>
</dbReference>
<accession>A0AAD5NX34</accession>
<dbReference type="AlphaFoldDB" id="A0AAD5NX34"/>
<feature type="domain" description="NB-ARC" evidence="3">
    <location>
        <begin position="72"/>
        <end position="228"/>
    </location>
</feature>
<dbReference type="GO" id="GO:0006952">
    <property type="term" value="P:defense response"/>
    <property type="evidence" value="ECO:0007669"/>
    <property type="project" value="UniProtKB-KW"/>
</dbReference>
<dbReference type="FunFam" id="1.10.10.10:FF:000322">
    <property type="entry name" value="Probable disease resistance protein At1g63360"/>
    <property type="match status" value="1"/>
</dbReference>
<keyword evidence="6" id="KW-1185">Reference proteome</keyword>
<name>A0AAD5NX34_ACENE</name>
<dbReference type="EMBL" id="JAJSOW010000041">
    <property type="protein sequence ID" value="KAI9188594.1"/>
    <property type="molecule type" value="Genomic_DNA"/>
</dbReference>
<evidence type="ECO:0000259" key="3">
    <source>
        <dbReference type="Pfam" id="PF00931"/>
    </source>
</evidence>
<dbReference type="PANTHER" id="PTHR36766">
    <property type="entry name" value="PLANT BROAD-SPECTRUM MILDEW RESISTANCE PROTEIN RPW8"/>
    <property type="match status" value="1"/>
</dbReference>
<dbReference type="Pfam" id="PF23559">
    <property type="entry name" value="WHD_DRP"/>
    <property type="match status" value="1"/>
</dbReference>
<dbReference type="PANTHER" id="PTHR36766:SF51">
    <property type="entry name" value="DISEASE RESISTANCE RPP13-LIKE PROTEIN 1"/>
    <property type="match status" value="1"/>
</dbReference>
<reference evidence="5" key="2">
    <citation type="submission" date="2023-02" db="EMBL/GenBank/DDBJ databases">
        <authorList>
            <person name="Swenson N.G."/>
            <person name="Wegrzyn J.L."/>
            <person name="Mcevoy S.L."/>
        </authorList>
    </citation>
    <scope>NUCLEOTIDE SEQUENCE</scope>
    <source>
        <strain evidence="5">91603</strain>
        <tissue evidence="5">Leaf</tissue>
    </source>
</reference>
<dbReference type="InterPro" id="IPR027417">
    <property type="entry name" value="P-loop_NTPase"/>
</dbReference>
<gene>
    <name evidence="5" type="ORF">LWI28_006768</name>
</gene>
<evidence type="ECO:0008006" key="7">
    <source>
        <dbReference type="Google" id="ProtNLM"/>
    </source>
</evidence>
<dbReference type="PRINTS" id="PR00364">
    <property type="entry name" value="DISEASERSIST"/>
</dbReference>
<dbReference type="Gene3D" id="3.40.50.300">
    <property type="entry name" value="P-loop containing nucleotide triphosphate hydrolases"/>
    <property type="match status" value="1"/>
</dbReference>
<dbReference type="GO" id="GO:0043531">
    <property type="term" value="F:ADP binding"/>
    <property type="evidence" value="ECO:0007669"/>
    <property type="project" value="InterPro"/>
</dbReference>
<evidence type="ECO:0000313" key="5">
    <source>
        <dbReference type="EMBL" id="KAI9188594.1"/>
    </source>
</evidence>